<feature type="compositionally biased region" description="Polar residues" evidence="1">
    <location>
        <begin position="349"/>
        <end position="362"/>
    </location>
</feature>
<dbReference type="GO" id="GO:0005524">
    <property type="term" value="F:ATP binding"/>
    <property type="evidence" value="ECO:0007669"/>
    <property type="project" value="InterPro"/>
</dbReference>
<keyword evidence="4" id="KW-1185">Reference proteome</keyword>
<feature type="region of interest" description="Disordered" evidence="1">
    <location>
        <begin position="325"/>
        <end position="362"/>
    </location>
</feature>
<protein>
    <recommendedName>
        <fullName evidence="2">Protein kinase domain-containing protein</fullName>
    </recommendedName>
</protein>
<feature type="compositionally biased region" description="Polar residues" evidence="1">
    <location>
        <begin position="407"/>
        <end position="422"/>
    </location>
</feature>
<dbReference type="AlphaFoldDB" id="A0AAN8EQQ1"/>
<dbReference type="Proteomes" id="UP001316803">
    <property type="component" value="Unassembled WGS sequence"/>
</dbReference>
<feature type="region of interest" description="Disordered" evidence="1">
    <location>
        <begin position="742"/>
        <end position="821"/>
    </location>
</feature>
<feature type="compositionally biased region" description="Polar residues" evidence="1">
    <location>
        <begin position="807"/>
        <end position="821"/>
    </location>
</feature>
<feature type="compositionally biased region" description="Basic and acidic residues" evidence="1">
    <location>
        <begin position="614"/>
        <end position="623"/>
    </location>
</feature>
<dbReference type="InterPro" id="IPR000719">
    <property type="entry name" value="Prot_kinase_dom"/>
</dbReference>
<comment type="caution">
    <text evidence="3">The sequence shown here is derived from an EMBL/GenBank/DDBJ whole genome shotgun (WGS) entry which is preliminary data.</text>
</comment>
<evidence type="ECO:0000256" key="1">
    <source>
        <dbReference type="SAM" id="MobiDB-lite"/>
    </source>
</evidence>
<feature type="region of interest" description="Disordered" evidence="1">
    <location>
        <begin position="396"/>
        <end position="447"/>
    </location>
</feature>
<feature type="compositionally biased region" description="Polar residues" evidence="1">
    <location>
        <begin position="429"/>
        <end position="447"/>
    </location>
</feature>
<name>A0AAN8EQQ1_9EURO</name>
<feature type="region of interest" description="Disordered" evidence="1">
    <location>
        <begin position="606"/>
        <end position="696"/>
    </location>
</feature>
<feature type="compositionally biased region" description="Basic and acidic residues" evidence="1">
    <location>
        <begin position="679"/>
        <end position="694"/>
    </location>
</feature>
<dbReference type="InterPro" id="IPR011009">
    <property type="entry name" value="Kinase-like_dom_sf"/>
</dbReference>
<dbReference type="GO" id="GO:0004672">
    <property type="term" value="F:protein kinase activity"/>
    <property type="evidence" value="ECO:0007669"/>
    <property type="project" value="InterPro"/>
</dbReference>
<feature type="compositionally biased region" description="Polar residues" evidence="1">
    <location>
        <begin position="649"/>
        <end position="676"/>
    </location>
</feature>
<evidence type="ECO:0000313" key="3">
    <source>
        <dbReference type="EMBL" id="KAK5958795.1"/>
    </source>
</evidence>
<reference evidence="3 4" key="1">
    <citation type="submission" date="2022-12" db="EMBL/GenBank/DDBJ databases">
        <title>Genomic features and morphological characterization of a novel Knufia sp. strain isolated from spacecraft assembly facility.</title>
        <authorList>
            <person name="Teixeira M."/>
            <person name="Chander A.M."/>
            <person name="Stajich J.E."/>
            <person name="Venkateswaran K."/>
        </authorList>
    </citation>
    <scope>NUCLEOTIDE SEQUENCE [LARGE SCALE GENOMIC DNA]</scope>
    <source>
        <strain evidence="3 4">FJI-L2-BK-P2</strain>
    </source>
</reference>
<accession>A0AAN8EQQ1</accession>
<dbReference type="SUPFAM" id="SSF56112">
    <property type="entry name" value="Protein kinase-like (PK-like)"/>
    <property type="match status" value="1"/>
</dbReference>
<organism evidence="3 4">
    <name type="scientific">Knufia fluminis</name>
    <dbReference type="NCBI Taxonomy" id="191047"/>
    <lineage>
        <taxon>Eukaryota</taxon>
        <taxon>Fungi</taxon>
        <taxon>Dikarya</taxon>
        <taxon>Ascomycota</taxon>
        <taxon>Pezizomycotina</taxon>
        <taxon>Eurotiomycetes</taxon>
        <taxon>Chaetothyriomycetidae</taxon>
        <taxon>Chaetothyriales</taxon>
        <taxon>Trichomeriaceae</taxon>
        <taxon>Knufia</taxon>
    </lineage>
</organism>
<sequence>MINAGIDAWTDERIEATVKPHYIYSHLGEAANQLIPGSGEASGPTYAQCITAKAKRLFLTLIDIGLPQQIFRLIDEFYDDDYLPFAEDEVDSLRLFRNGTPSLDQLFYRQQFKYLVRVLHEGEHIRYGQLEYVPVQNVEQKAASSRNSAYEKVKLPSPVNRVLACRQHQLRDHDAEMDILSEIAAVRPLSHQHLLSVYGSYTQHEDMYVLLSPATQYNLKTFLNDEPKAFESLAKPERRRHLFTWPHCLSAGLAWLHLQGAHHGAVRPSRVLLDEQFQVSLGHFEGDDWLLASPSAKDNLEKYQYGAPEFWKRALTLQSHGTSTALLSSGGRSAAGRSLRVDGAGRGSNDGSSENSETMRSNSVESRYAFIPAFRGNSSRLQLKISDDLPNDLSYVRSNEARRSDRTNTALNTDRPNRTLSSRLDMLSKRSSMSSEGARNGEGSSSRFTYAMPVETKKAVVQSWKSSARDMQAADTFGLAAVTMDILTVLCGRSISSFAKHRASKNRQAGRGGGLADASFHANLSQIVSWAETLHKDSEKKMKKDSGKIFRLVGSFLEEILPCFDREAQKRPRTERVSEKLQRHLSDFAGIAGLHCILKLPRDFTGTNQKSKHRAESRLHVREPQQSLVEAGSINGHSVRSTYDRDQRSAQQLPRESYEQTYTTTTPSLAYSQSTARDAMSEPHRRSLEMRGEEDQALSPDVYDYYDDEWTIPEHAPVVHARSTHGRLLKDFTQDDRRILKDFTQDDQKPSPRPTTAHTDPRSAAHHTSPAYQRSTPSRTHHGSLGPYPRPEHKPPDRELPPPPPVANTSQQRGGNKPTATQLHQADVASATRMLAQTLGNIGRRQ</sequence>
<dbReference type="Pfam" id="PF00069">
    <property type="entry name" value="Pkinase"/>
    <property type="match status" value="1"/>
</dbReference>
<gene>
    <name evidence="3" type="ORF">OHC33_000638</name>
</gene>
<feature type="domain" description="Protein kinase" evidence="2">
    <location>
        <begin position="119"/>
        <end position="420"/>
    </location>
</feature>
<evidence type="ECO:0000313" key="4">
    <source>
        <dbReference type="Proteomes" id="UP001316803"/>
    </source>
</evidence>
<dbReference type="EMBL" id="JAKLMC020000001">
    <property type="protein sequence ID" value="KAK5958795.1"/>
    <property type="molecule type" value="Genomic_DNA"/>
</dbReference>
<dbReference type="Gene3D" id="1.10.510.10">
    <property type="entry name" value="Transferase(Phosphotransferase) domain 1"/>
    <property type="match status" value="1"/>
</dbReference>
<proteinExistence type="predicted"/>
<feature type="compositionally biased region" description="Low complexity" evidence="1">
    <location>
        <begin position="325"/>
        <end position="338"/>
    </location>
</feature>
<evidence type="ECO:0000259" key="2">
    <source>
        <dbReference type="PROSITE" id="PS50011"/>
    </source>
</evidence>
<feature type="compositionally biased region" description="Basic and acidic residues" evidence="1">
    <location>
        <begin position="790"/>
        <end position="800"/>
    </location>
</feature>
<dbReference type="PROSITE" id="PS50011">
    <property type="entry name" value="PROTEIN_KINASE_DOM"/>
    <property type="match status" value="1"/>
</dbReference>